<comment type="caution">
    <text evidence="2">The sequence shown here is derived from an EMBL/GenBank/DDBJ whole genome shotgun (WGS) entry which is preliminary data.</text>
</comment>
<feature type="domain" description="Thioredoxin-like fold" evidence="1">
    <location>
        <begin position="391"/>
        <end position="478"/>
    </location>
</feature>
<reference evidence="2 3" key="1">
    <citation type="submission" date="2018-10" db="EMBL/GenBank/DDBJ databases">
        <title>Genomic Encyclopedia of Archaeal and Bacterial Type Strains, Phase II (KMG-II): from individual species to whole genera.</title>
        <authorList>
            <person name="Goeker M."/>
        </authorList>
    </citation>
    <scope>NUCLEOTIDE SEQUENCE [LARGE SCALE GENOMIC DNA]</scope>
    <source>
        <strain evidence="2 3">DSM 29537</strain>
    </source>
</reference>
<dbReference type="Gene3D" id="3.40.30.10">
    <property type="entry name" value="Glutaredoxin"/>
    <property type="match status" value="1"/>
</dbReference>
<protein>
    <recommendedName>
        <fullName evidence="1">Thioredoxin-like fold domain-containing protein</fullName>
    </recommendedName>
</protein>
<dbReference type="Pfam" id="PF13905">
    <property type="entry name" value="Thioredoxin_8"/>
    <property type="match status" value="1"/>
</dbReference>
<dbReference type="InterPro" id="IPR036249">
    <property type="entry name" value="Thioredoxin-like_sf"/>
</dbReference>
<organism evidence="2 3">
    <name type="scientific">Flavobacterium endophyticum</name>
    <dbReference type="NCBI Taxonomy" id="1540163"/>
    <lineage>
        <taxon>Bacteria</taxon>
        <taxon>Pseudomonadati</taxon>
        <taxon>Bacteroidota</taxon>
        <taxon>Flavobacteriia</taxon>
        <taxon>Flavobacteriales</taxon>
        <taxon>Flavobacteriaceae</taxon>
        <taxon>Flavobacterium</taxon>
    </lineage>
</organism>
<sequence>MKASIFNYALTENLDASEYFCLLDLNYMHNLKVFKIVSFSIFSLFLMGSCEKKFKNDNFTAYFGGEVTNPLNRYVLFLKDNKVIDTIPLDRNNRFFKKFDSLAPGLYTFKHEPEYQYVYFDKNDSIMVRMNSNDFDESVVFCGRGEEKNNFLMEMYLKNEEDKNKMFTVFDYDLNKFNKYIDSAYTSRKNYYTTKKEALKWSDEFDLYALASLDFPYYTKKEIYPVIHEIRTGENVSQKLPKNFYEYRDEIDYNNKDLTNFSPFVKYLTYMLNNMALEKADEKASEEDKALDMNITKLNIADTLFKNPEIKNTILDNIAFAYLLEDQHIINNKKFLDRYNQLSTDKGNQNEIIKIGNAIQMLKNGNPLPKVSLIDLNGETVSSEDVVKGKCVIFFWTENAESHFETVHKKAMELKAKYPAYTFIAVNVDDNQSKWKTNLSKYKFSDIEEFRVKDFEELKQKWVITKIHRAITTNADGTINNAFVNLFDVKFIEHLK</sequence>
<dbReference type="InterPro" id="IPR012336">
    <property type="entry name" value="Thioredoxin-like_fold"/>
</dbReference>
<gene>
    <name evidence="2" type="ORF">CLV94_1964</name>
</gene>
<evidence type="ECO:0000259" key="1">
    <source>
        <dbReference type="Pfam" id="PF13905"/>
    </source>
</evidence>
<proteinExistence type="predicted"/>
<evidence type="ECO:0000313" key="2">
    <source>
        <dbReference type="EMBL" id="RKS23062.1"/>
    </source>
</evidence>
<dbReference type="AlphaFoldDB" id="A0A495MDA0"/>
<dbReference type="SUPFAM" id="SSF52833">
    <property type="entry name" value="Thioredoxin-like"/>
    <property type="match status" value="1"/>
</dbReference>
<accession>A0A495MDA0</accession>
<dbReference type="EMBL" id="RBLC01000002">
    <property type="protein sequence ID" value="RKS23062.1"/>
    <property type="molecule type" value="Genomic_DNA"/>
</dbReference>
<evidence type="ECO:0000313" key="3">
    <source>
        <dbReference type="Proteomes" id="UP000277579"/>
    </source>
</evidence>
<dbReference type="Proteomes" id="UP000277579">
    <property type="component" value="Unassembled WGS sequence"/>
</dbReference>
<keyword evidence="3" id="KW-1185">Reference proteome</keyword>
<name>A0A495MDA0_9FLAO</name>